<accession>A0A9X0Y905</accession>
<evidence type="ECO:0008006" key="5">
    <source>
        <dbReference type="Google" id="ProtNLM"/>
    </source>
</evidence>
<keyword evidence="2" id="KW-0229">DNA integration</keyword>
<dbReference type="Proteomes" id="UP001154860">
    <property type="component" value="Unassembled WGS sequence"/>
</dbReference>
<reference evidence="3 4" key="2">
    <citation type="journal article" date="2023" name="Plant Pathol.">
        <title>Dismantling and reorganizing Pseudomonas marginalis sensu#lato.</title>
        <authorList>
            <person name="Sawada H."/>
            <person name="Fujikawa T."/>
            <person name="Satou M."/>
        </authorList>
    </citation>
    <scope>NUCLEOTIDE SEQUENCE [LARGE SCALE GENOMIC DNA]</scope>
    <source>
        <strain evidence="3 4">MAFF 301381</strain>
    </source>
</reference>
<reference evidence="3 4" key="1">
    <citation type="journal article" date="2021" name="Int. J. Syst. Evol. Microbiol.">
        <title>Pseudomonas lactucae sp. nov., a pathogen causing bacterial rot of lettuce in Japan.</title>
        <authorList>
            <person name="Sawada H."/>
            <person name="Fujikawa T."/>
            <person name="Satou M."/>
        </authorList>
    </citation>
    <scope>NUCLEOTIDE SEQUENCE [LARGE SCALE GENOMIC DNA]</scope>
    <source>
        <strain evidence="3 4">MAFF 301381</strain>
    </source>
</reference>
<organism evidence="3 4">
    <name type="scientific">Pseudomonas lactucae</name>
    <dbReference type="NCBI Taxonomy" id="2813360"/>
    <lineage>
        <taxon>Bacteria</taxon>
        <taxon>Pseudomonadati</taxon>
        <taxon>Pseudomonadota</taxon>
        <taxon>Gammaproteobacteria</taxon>
        <taxon>Pseudomonadales</taxon>
        <taxon>Pseudomonadaceae</taxon>
        <taxon>Pseudomonas</taxon>
    </lineage>
</organism>
<dbReference type="SUPFAM" id="SSF56349">
    <property type="entry name" value="DNA breaking-rejoining enzymes"/>
    <property type="match status" value="1"/>
</dbReference>
<comment type="caution">
    <text evidence="3">The sequence shown here is derived from an EMBL/GenBank/DDBJ whole genome shotgun (WGS) entry which is preliminary data.</text>
</comment>
<dbReference type="GO" id="GO:0003677">
    <property type="term" value="F:DNA binding"/>
    <property type="evidence" value="ECO:0007669"/>
    <property type="project" value="InterPro"/>
</dbReference>
<evidence type="ECO:0000256" key="2">
    <source>
        <dbReference type="ARBA" id="ARBA00022908"/>
    </source>
</evidence>
<proteinExistence type="inferred from homology"/>
<comment type="similarity">
    <text evidence="1">Belongs to the 'phage' integrase family.</text>
</comment>
<keyword evidence="4" id="KW-1185">Reference proteome</keyword>
<evidence type="ECO:0000313" key="3">
    <source>
        <dbReference type="EMBL" id="MBN2974696.1"/>
    </source>
</evidence>
<evidence type="ECO:0000313" key="4">
    <source>
        <dbReference type="Proteomes" id="UP001154860"/>
    </source>
</evidence>
<dbReference type="PANTHER" id="PTHR30629:SF2">
    <property type="entry name" value="PROPHAGE INTEGRASE INTS-RELATED"/>
    <property type="match status" value="1"/>
</dbReference>
<dbReference type="PANTHER" id="PTHR30629">
    <property type="entry name" value="PROPHAGE INTEGRASE"/>
    <property type="match status" value="1"/>
</dbReference>
<gene>
    <name evidence="3" type="ORF">JWR99_01300</name>
</gene>
<dbReference type="InterPro" id="IPR011010">
    <property type="entry name" value="DNA_brk_join_enz"/>
</dbReference>
<dbReference type="RefSeq" id="WP_205490277.1">
    <property type="nucleotide sequence ID" value="NZ_JAFHKI010000066.1"/>
</dbReference>
<sequence>MTDRGSRHTCETLLSEFGWNEDWRDMHLAHKKPGLKGVYDKATYLPQRQKMVQWYADYLSALREGMTTQQRTNFAAKVSGK</sequence>
<dbReference type="EMBL" id="JAFHKJ010000008">
    <property type="protein sequence ID" value="MBN2974696.1"/>
    <property type="molecule type" value="Genomic_DNA"/>
</dbReference>
<evidence type="ECO:0000256" key="1">
    <source>
        <dbReference type="ARBA" id="ARBA00008857"/>
    </source>
</evidence>
<name>A0A9X0Y905_9PSED</name>
<dbReference type="GO" id="GO:0015074">
    <property type="term" value="P:DNA integration"/>
    <property type="evidence" value="ECO:0007669"/>
    <property type="project" value="UniProtKB-KW"/>
</dbReference>
<protein>
    <recommendedName>
        <fullName evidence="5">Integrase</fullName>
    </recommendedName>
</protein>
<dbReference type="InterPro" id="IPR050808">
    <property type="entry name" value="Phage_Integrase"/>
</dbReference>
<dbReference type="AlphaFoldDB" id="A0A9X0Y905"/>